<dbReference type="InterPro" id="IPR000210">
    <property type="entry name" value="BTB/POZ_dom"/>
</dbReference>
<dbReference type="Pfam" id="PF00651">
    <property type="entry name" value="BTB"/>
    <property type="match status" value="1"/>
</dbReference>
<accession>A0A5B7DC01</accession>
<feature type="compositionally biased region" description="Pro residues" evidence="2">
    <location>
        <begin position="197"/>
        <end position="222"/>
    </location>
</feature>
<reference evidence="4 5" key="1">
    <citation type="submission" date="2019-05" db="EMBL/GenBank/DDBJ databases">
        <title>Another draft genome of Portunus trituberculatus and its Hox gene families provides insights of decapod evolution.</title>
        <authorList>
            <person name="Jeong J.-H."/>
            <person name="Song I."/>
            <person name="Kim S."/>
            <person name="Choi T."/>
            <person name="Kim D."/>
            <person name="Ryu S."/>
            <person name="Kim W."/>
        </authorList>
    </citation>
    <scope>NUCLEOTIDE SEQUENCE [LARGE SCALE GENOMIC DNA]</scope>
    <source>
        <tissue evidence="4">Muscle</tissue>
    </source>
</reference>
<feature type="region of interest" description="Disordered" evidence="2">
    <location>
        <begin position="766"/>
        <end position="860"/>
    </location>
</feature>
<dbReference type="InterPro" id="IPR011333">
    <property type="entry name" value="SKP1/BTB/POZ_sf"/>
</dbReference>
<dbReference type="AlphaFoldDB" id="A0A5B7DC01"/>
<feature type="region of interest" description="Disordered" evidence="2">
    <location>
        <begin position="911"/>
        <end position="1011"/>
    </location>
</feature>
<dbReference type="EMBL" id="VSRR010000711">
    <property type="protein sequence ID" value="MPC18800.1"/>
    <property type="molecule type" value="Genomic_DNA"/>
</dbReference>
<feature type="region of interest" description="Disordered" evidence="2">
    <location>
        <begin position="517"/>
        <end position="549"/>
    </location>
</feature>
<feature type="region of interest" description="Disordered" evidence="2">
    <location>
        <begin position="144"/>
        <end position="263"/>
    </location>
</feature>
<dbReference type="PANTHER" id="PTHR23110">
    <property type="entry name" value="BTB DOMAIN TRANSCRIPTION FACTOR"/>
    <property type="match status" value="1"/>
</dbReference>
<dbReference type="PANTHER" id="PTHR23110:SF109">
    <property type="entry name" value="FI07618P-RELATED"/>
    <property type="match status" value="1"/>
</dbReference>
<keyword evidence="5" id="KW-1185">Reference proteome</keyword>
<evidence type="ECO:0000313" key="5">
    <source>
        <dbReference type="Proteomes" id="UP000324222"/>
    </source>
</evidence>
<feature type="compositionally biased region" description="Polar residues" evidence="2">
    <location>
        <begin position="316"/>
        <end position="328"/>
    </location>
</feature>
<organism evidence="4 5">
    <name type="scientific">Portunus trituberculatus</name>
    <name type="common">Swimming crab</name>
    <name type="synonym">Neptunus trituberculatus</name>
    <dbReference type="NCBI Taxonomy" id="210409"/>
    <lineage>
        <taxon>Eukaryota</taxon>
        <taxon>Metazoa</taxon>
        <taxon>Ecdysozoa</taxon>
        <taxon>Arthropoda</taxon>
        <taxon>Crustacea</taxon>
        <taxon>Multicrustacea</taxon>
        <taxon>Malacostraca</taxon>
        <taxon>Eumalacostraca</taxon>
        <taxon>Eucarida</taxon>
        <taxon>Decapoda</taxon>
        <taxon>Pleocyemata</taxon>
        <taxon>Brachyura</taxon>
        <taxon>Eubrachyura</taxon>
        <taxon>Portunoidea</taxon>
        <taxon>Portunidae</taxon>
        <taxon>Portuninae</taxon>
        <taxon>Portunus</taxon>
    </lineage>
</organism>
<evidence type="ECO:0000256" key="1">
    <source>
        <dbReference type="ARBA" id="ARBA00023242"/>
    </source>
</evidence>
<feature type="domain" description="BTB" evidence="3">
    <location>
        <begin position="374"/>
        <end position="440"/>
    </location>
</feature>
<dbReference type="Gene3D" id="3.30.710.10">
    <property type="entry name" value="Potassium Channel Kv1.1, Chain A"/>
    <property type="match status" value="1"/>
</dbReference>
<feature type="region of interest" description="Disordered" evidence="2">
    <location>
        <begin position="64"/>
        <end position="95"/>
    </location>
</feature>
<feature type="compositionally biased region" description="Basic and acidic residues" evidence="2">
    <location>
        <begin position="305"/>
        <end position="315"/>
    </location>
</feature>
<feature type="compositionally biased region" description="Pro residues" evidence="2">
    <location>
        <begin position="580"/>
        <end position="589"/>
    </location>
</feature>
<gene>
    <name evidence="4" type="primary">bab2_2</name>
    <name evidence="4" type="ORF">E2C01_011694</name>
</gene>
<dbReference type="SUPFAM" id="SSF54695">
    <property type="entry name" value="POZ domain"/>
    <property type="match status" value="1"/>
</dbReference>
<feature type="compositionally biased region" description="Basic residues" evidence="2">
    <location>
        <begin position="155"/>
        <end position="167"/>
    </location>
</feature>
<feature type="compositionally biased region" description="Basic residues" evidence="2">
    <location>
        <begin position="519"/>
        <end position="543"/>
    </location>
</feature>
<feature type="region of interest" description="Disordered" evidence="2">
    <location>
        <begin position="287"/>
        <end position="348"/>
    </location>
</feature>
<feature type="compositionally biased region" description="Low complexity" evidence="2">
    <location>
        <begin position="984"/>
        <end position="1008"/>
    </location>
</feature>
<feature type="compositionally biased region" description="Polar residues" evidence="2">
    <location>
        <begin position="819"/>
        <end position="843"/>
    </location>
</feature>
<evidence type="ECO:0000259" key="3">
    <source>
        <dbReference type="PROSITE" id="PS50097"/>
    </source>
</evidence>
<evidence type="ECO:0000256" key="2">
    <source>
        <dbReference type="SAM" id="MobiDB-lite"/>
    </source>
</evidence>
<feature type="compositionally biased region" description="Gly residues" evidence="2">
    <location>
        <begin position="1"/>
        <end position="20"/>
    </location>
</feature>
<dbReference type="PROSITE" id="PS50097">
    <property type="entry name" value="BTB"/>
    <property type="match status" value="1"/>
</dbReference>
<sequence>MRLGVGTFGRVGGRGAGGLAGMASGKSVSVSRPGRGPGGRDSTIQQATGRDRLLTFLFTNPNMEAAEAERPTPGRESAPTPKGGAEATPKTKRSYVKLPPGRKLELLKMLDAGVSKEVLMKEFSVSRTTLYLYKMNIDKMKHQLMTSLPGGSGGPRRKRKRRTRLGWKKVLPQTDDEEMVISPKVEPHQPEEETKPETPPIEEPLPPPQPPPPPSESAPPSPSESDTFQPLLPPPLAPAPVTNHSRRGKRKRKSINLPRKHSKNRWFKLCQPIAGVPQLSTITAAPKLAPSSPSFPIEDTGGLDQTDKFKGEGRTRASTSTPHDSSTAPRLRPLGQPAHMESGIAGGKGDQLHVQHNFHSQKILEVLTCDETFIDVTLTAEGRSVRAHKLILSAMSPYFQEVLQTNPCQHPVIIMPRTVRFSHLTQIIDFIYRGEITLPEEELRSLLNTAEHLQISGFSTPEIMKLLGETPSGSDNTTLTPTASTSHLTHLSEEMIHAGRSVEVELDVEPVRGIGRGRVGLRRGRGGRRTRGGRRGRGGRGGRMKASEDIISSCGQRLVRASQYSPPISTSLSPSRTPSPSLPPLPASPEPSHSPQVRLSSTRAFQRMEGGQLRHPVDDLMSCTPGTVLGMDVDIDIVKEEVLSESEDNVSEAGENMVFIVEGESLLQQDSHHSTLTCGTLQATPMQTQPPPLFTTATQPLLPRTALFSSVVSGSADQAVSIALPHTVPATTLAPTVPLFGGRFHITSQPVSQGSQGINVASISSVSHGVGSPAPPSNGSYMVTSPASPSEASFEAASPAPQSEASYAMGSPGHHKGPSATSPAPHSESSYEATSPTLQSEASMSDEEPSSPHDIASSPLQAHASDSLPHITTEAFARTSPIPTGTCSLVTLQAPPSTEAISQPAISPIATSRAPASPIPAPPSPMDTSQVTSSPKTISKSSTSPMTSQASKSPTTTSQTQASPISIPQTSPSPVTFAPHSPMTSLLIPSSPITISQTPHSPMTTSQTPPSPIITCQASTSPMTTSQTPCIPMSIYQAPCIPMTKSASCTITTATSTASPPQHCDDLAPEISSTPLRHDLSGCWGANQYQPSCETIPLQYPETSSLHYSSDLGSFQISHGQYSGLGYQTNAPPYQPSYETISGQYGEPSYEASPPHYTKLGYSPSTPQYVTPVCQTSPLQQYQPNFEASTLQYSDPPALDTLPTSAPFSMAGCEPRNQPTVAAPATSPTLYYDPSCPDSPHHLQYSQL</sequence>
<feature type="compositionally biased region" description="Low complexity" evidence="2">
    <location>
        <begin position="785"/>
        <end position="808"/>
    </location>
</feature>
<name>A0A5B7DC01_PORTR</name>
<dbReference type="GO" id="GO:0005634">
    <property type="term" value="C:nucleus"/>
    <property type="evidence" value="ECO:0007669"/>
    <property type="project" value="TreeGrafter"/>
</dbReference>
<feature type="region of interest" description="Disordered" evidence="2">
    <location>
        <begin position="563"/>
        <end position="599"/>
    </location>
</feature>
<dbReference type="Proteomes" id="UP000324222">
    <property type="component" value="Unassembled WGS sequence"/>
</dbReference>
<feature type="compositionally biased region" description="Basic and acidic residues" evidence="2">
    <location>
        <begin position="185"/>
        <end position="196"/>
    </location>
</feature>
<feature type="compositionally biased region" description="Basic residues" evidence="2">
    <location>
        <begin position="244"/>
        <end position="263"/>
    </location>
</feature>
<dbReference type="OrthoDB" id="684045at2759"/>
<comment type="caution">
    <text evidence="4">The sequence shown here is derived from an EMBL/GenBank/DDBJ whole genome shotgun (WGS) entry which is preliminary data.</text>
</comment>
<feature type="compositionally biased region" description="Low complexity" evidence="2">
    <location>
        <begin position="565"/>
        <end position="579"/>
    </location>
</feature>
<dbReference type="SMART" id="SM00225">
    <property type="entry name" value="BTB"/>
    <property type="match status" value="1"/>
</dbReference>
<feature type="region of interest" description="Disordered" evidence="2">
    <location>
        <begin position="1"/>
        <end position="50"/>
    </location>
</feature>
<dbReference type="InterPro" id="IPR051095">
    <property type="entry name" value="Dros_DevTransReg"/>
</dbReference>
<dbReference type="GO" id="GO:0006357">
    <property type="term" value="P:regulation of transcription by RNA polymerase II"/>
    <property type="evidence" value="ECO:0007669"/>
    <property type="project" value="TreeGrafter"/>
</dbReference>
<protein>
    <submittedName>
        <fullName evidence="4">Protein bric-a-brac 2</fullName>
    </submittedName>
</protein>
<proteinExistence type="predicted"/>
<feature type="compositionally biased region" description="Low complexity" evidence="2">
    <location>
        <begin position="932"/>
        <end position="974"/>
    </location>
</feature>
<keyword evidence="1" id="KW-0539">Nucleus</keyword>
<evidence type="ECO:0000313" key="4">
    <source>
        <dbReference type="EMBL" id="MPC18800.1"/>
    </source>
</evidence>
<dbReference type="CDD" id="cd18315">
    <property type="entry name" value="BTB_POZ_BAB-like"/>
    <property type="match status" value="1"/>
</dbReference>